<evidence type="ECO:0000256" key="2">
    <source>
        <dbReference type="ARBA" id="ARBA00010790"/>
    </source>
</evidence>
<sequence>MLNLSEGNEKFSSIPELSSLVFSKSICHSNFVLSDGELATEFDGPLRWTRTQPQCTKNRLSLINKYECFLDVKYHILLLKLFKLSGSSPPLESAIPALATDIYGTNYDWQYFTQYNGVTNKANINNSVFWPRAKMLGGSSNINAMIYFRGNSLDYKTWYDAGNKDWSPSVVKECFKKAENLQDQSLVKNPYLRKFYGSKGPLVINTFNSTYRDVTQKILQSWDEIGFKTVDDLNSHNVMGSGIYRATAFNGRRGSTDHVYLSPARSRHNLHVITNAFVTKVLINETTLEASGVEVERDGKRFNVFASTEVILSAGAINTPQILMLSGIGPKEHLESKNIRCLVDLPAVGKYLQDHLIIPVTIYGNGPDERSEAEESFGTIQYIYNQTGPLAQSSISDVTAFYSRQRWANVPEFQNHLQIYGKNSSKLQTYLETVTRYKKIVVDSVVAQNRNNSLYLFLFNLLHPKSMGTITLNTSDPRDYPLIYANYFNDTRDLKATVDGIKMLTKIVKTRYFKSINGFLGRMSWPECDNFKLDSDDYWRCICINMVVTIYHPIGTARMGVDSNTAVVNSELKVYFVKKLRVIDASVMMSQISGNINGPVIMIAERGANLIKREYGLEQPNDRCN</sequence>
<keyword evidence="4" id="KW-0274">FAD</keyword>
<evidence type="ECO:0000313" key="7">
    <source>
        <dbReference type="Proteomes" id="UP001549920"/>
    </source>
</evidence>
<dbReference type="InterPro" id="IPR000172">
    <property type="entry name" value="GMC_OxRdtase_N"/>
</dbReference>
<comment type="cofactor">
    <cofactor evidence="1">
        <name>FAD</name>
        <dbReference type="ChEBI" id="CHEBI:57692"/>
    </cofactor>
</comment>
<organism evidence="6 7">
    <name type="scientific">Loxostege sticticalis</name>
    <name type="common">Beet webworm moth</name>
    <dbReference type="NCBI Taxonomy" id="481309"/>
    <lineage>
        <taxon>Eukaryota</taxon>
        <taxon>Metazoa</taxon>
        <taxon>Ecdysozoa</taxon>
        <taxon>Arthropoda</taxon>
        <taxon>Hexapoda</taxon>
        <taxon>Insecta</taxon>
        <taxon>Pterygota</taxon>
        <taxon>Neoptera</taxon>
        <taxon>Endopterygota</taxon>
        <taxon>Lepidoptera</taxon>
        <taxon>Glossata</taxon>
        <taxon>Ditrysia</taxon>
        <taxon>Pyraloidea</taxon>
        <taxon>Crambidae</taxon>
        <taxon>Pyraustinae</taxon>
        <taxon>Loxostege</taxon>
    </lineage>
</organism>
<dbReference type="InterPro" id="IPR012132">
    <property type="entry name" value="GMC_OxRdtase"/>
</dbReference>
<evidence type="ECO:0000256" key="1">
    <source>
        <dbReference type="ARBA" id="ARBA00001974"/>
    </source>
</evidence>
<dbReference type="PANTHER" id="PTHR11552:SF147">
    <property type="entry name" value="CHOLINE DEHYDROGENASE, MITOCHONDRIAL"/>
    <property type="match status" value="1"/>
</dbReference>
<name>A0ABR3I9E5_LOXSC</name>
<comment type="caution">
    <text evidence="6">The sequence shown here is derived from an EMBL/GenBank/DDBJ whole genome shotgun (WGS) entry which is preliminary data.</text>
</comment>
<dbReference type="Proteomes" id="UP001549920">
    <property type="component" value="Unassembled WGS sequence"/>
</dbReference>
<dbReference type="SUPFAM" id="SSF51905">
    <property type="entry name" value="FAD/NAD(P)-binding domain"/>
    <property type="match status" value="1"/>
</dbReference>
<dbReference type="PROSITE" id="PS00624">
    <property type="entry name" value="GMC_OXRED_2"/>
    <property type="match status" value="1"/>
</dbReference>
<dbReference type="PIRSF" id="PIRSF000137">
    <property type="entry name" value="Alcohol_oxidase"/>
    <property type="match status" value="1"/>
</dbReference>
<dbReference type="Gene3D" id="3.30.560.10">
    <property type="entry name" value="Glucose Oxidase, domain 3"/>
    <property type="match status" value="1"/>
</dbReference>
<keyword evidence="3" id="KW-0285">Flavoprotein</keyword>
<keyword evidence="7" id="KW-1185">Reference proteome</keyword>
<dbReference type="InterPro" id="IPR036188">
    <property type="entry name" value="FAD/NAD-bd_sf"/>
</dbReference>
<evidence type="ECO:0000313" key="6">
    <source>
        <dbReference type="EMBL" id="KAL0892869.1"/>
    </source>
</evidence>
<dbReference type="PANTHER" id="PTHR11552">
    <property type="entry name" value="GLUCOSE-METHANOL-CHOLINE GMC OXIDOREDUCTASE"/>
    <property type="match status" value="1"/>
</dbReference>
<feature type="domain" description="Glucose-methanol-choline oxidoreductase N-terminal" evidence="5">
    <location>
        <begin position="315"/>
        <end position="329"/>
    </location>
</feature>
<comment type="similarity">
    <text evidence="2">Belongs to the GMC oxidoreductase family.</text>
</comment>
<protein>
    <recommendedName>
        <fullName evidence="5">Glucose-methanol-choline oxidoreductase N-terminal domain-containing protein</fullName>
    </recommendedName>
</protein>
<dbReference type="Pfam" id="PF00732">
    <property type="entry name" value="GMC_oxred_N"/>
    <property type="match status" value="1"/>
</dbReference>
<evidence type="ECO:0000256" key="4">
    <source>
        <dbReference type="ARBA" id="ARBA00022827"/>
    </source>
</evidence>
<evidence type="ECO:0000256" key="3">
    <source>
        <dbReference type="ARBA" id="ARBA00022630"/>
    </source>
</evidence>
<dbReference type="Pfam" id="PF05199">
    <property type="entry name" value="GMC_oxred_C"/>
    <property type="match status" value="1"/>
</dbReference>
<dbReference type="InterPro" id="IPR007867">
    <property type="entry name" value="GMC_OxRtase_C"/>
</dbReference>
<gene>
    <name evidence="6" type="ORF">ABMA27_014554</name>
</gene>
<proteinExistence type="inferred from homology"/>
<dbReference type="Gene3D" id="3.50.50.60">
    <property type="entry name" value="FAD/NAD(P)-binding domain"/>
    <property type="match status" value="1"/>
</dbReference>
<accession>A0ABR3I9E5</accession>
<dbReference type="EMBL" id="JBEUOH010000006">
    <property type="protein sequence ID" value="KAL0892869.1"/>
    <property type="molecule type" value="Genomic_DNA"/>
</dbReference>
<reference evidence="6 7" key="1">
    <citation type="submission" date="2024-06" db="EMBL/GenBank/DDBJ databases">
        <title>A chromosome-level genome assembly of beet webworm, Loxostege sticticalis.</title>
        <authorList>
            <person name="Zhang Y."/>
        </authorList>
    </citation>
    <scope>NUCLEOTIDE SEQUENCE [LARGE SCALE GENOMIC DNA]</scope>
    <source>
        <strain evidence="6">AQ026</strain>
        <tissue evidence="6">Whole body</tissue>
    </source>
</reference>
<evidence type="ECO:0000259" key="5">
    <source>
        <dbReference type="PROSITE" id="PS00624"/>
    </source>
</evidence>
<dbReference type="SUPFAM" id="SSF54373">
    <property type="entry name" value="FAD-linked reductases, C-terminal domain"/>
    <property type="match status" value="1"/>
</dbReference>